<dbReference type="SUPFAM" id="SSF63737">
    <property type="entry name" value="Leukotriene A4 hydrolase N-terminal domain"/>
    <property type="match status" value="1"/>
</dbReference>
<evidence type="ECO:0000256" key="1">
    <source>
        <dbReference type="ARBA" id="ARBA00010136"/>
    </source>
</evidence>
<dbReference type="Gene3D" id="1.10.390.10">
    <property type="entry name" value="Neutral Protease Domain 2"/>
    <property type="match status" value="1"/>
</dbReference>
<dbReference type="GO" id="GO:0005737">
    <property type="term" value="C:cytoplasm"/>
    <property type="evidence" value="ECO:0007669"/>
    <property type="project" value="TreeGrafter"/>
</dbReference>
<dbReference type="GO" id="GO:0070006">
    <property type="term" value="F:metalloaminopeptidase activity"/>
    <property type="evidence" value="ECO:0007669"/>
    <property type="project" value="TreeGrafter"/>
</dbReference>
<gene>
    <name evidence="15" type="ORF">SteCoe_32793</name>
</gene>
<dbReference type="InterPro" id="IPR027268">
    <property type="entry name" value="Peptidase_M4/M1_CTD_sf"/>
</dbReference>
<dbReference type="InterPro" id="IPR024571">
    <property type="entry name" value="ERAP1-like_C_dom"/>
</dbReference>
<feature type="active site" description="Proton acceptor" evidence="8">
    <location>
        <position position="269"/>
    </location>
</feature>
<evidence type="ECO:0000313" key="16">
    <source>
        <dbReference type="Proteomes" id="UP000187209"/>
    </source>
</evidence>
<keyword evidence="16" id="KW-1185">Reference proteome</keyword>
<dbReference type="AlphaFoldDB" id="A0A1R2AY78"/>
<evidence type="ECO:0000256" key="4">
    <source>
        <dbReference type="ARBA" id="ARBA00022723"/>
    </source>
</evidence>
<dbReference type="InterPro" id="IPR014782">
    <property type="entry name" value="Peptidase_M1_dom"/>
</dbReference>
<comment type="similarity">
    <text evidence="1 11">Belongs to the peptidase M1 family.</text>
</comment>
<dbReference type="GO" id="GO:0016020">
    <property type="term" value="C:membrane"/>
    <property type="evidence" value="ECO:0007669"/>
    <property type="project" value="TreeGrafter"/>
</dbReference>
<dbReference type="SUPFAM" id="SSF55486">
    <property type="entry name" value="Metalloproteases ('zincins'), catalytic domain"/>
    <property type="match status" value="1"/>
</dbReference>
<dbReference type="Pfam" id="PF17900">
    <property type="entry name" value="Peptidase_M1_N"/>
    <property type="match status" value="1"/>
</dbReference>
<dbReference type="PRINTS" id="PR00756">
    <property type="entry name" value="ALADIPTASE"/>
</dbReference>
<dbReference type="PANTHER" id="PTHR11533:SF174">
    <property type="entry name" value="PUROMYCIN-SENSITIVE AMINOPEPTIDASE-RELATED"/>
    <property type="match status" value="1"/>
</dbReference>
<comment type="caution">
    <text evidence="15">The sequence shown here is derived from an EMBL/GenBank/DDBJ whole genome shotgun (WGS) entry which is preliminary data.</text>
</comment>
<evidence type="ECO:0000313" key="15">
    <source>
        <dbReference type="EMBL" id="OMJ69481.1"/>
    </source>
</evidence>
<evidence type="ECO:0000256" key="7">
    <source>
        <dbReference type="ARBA" id="ARBA00023049"/>
    </source>
</evidence>
<evidence type="ECO:0000256" key="8">
    <source>
        <dbReference type="PIRSR" id="PIRSR634016-1"/>
    </source>
</evidence>
<feature type="binding site" evidence="9">
    <location>
        <position position="272"/>
    </location>
    <ligand>
        <name>Zn(2+)</name>
        <dbReference type="ChEBI" id="CHEBI:29105"/>
        <note>catalytic</note>
    </ligand>
</feature>
<dbReference type="Gene3D" id="2.60.40.1730">
    <property type="entry name" value="tricorn interacting facor f3 domain"/>
    <property type="match status" value="1"/>
</dbReference>
<sequence>MLKSSYKGLCKISFLILSPTSSLKIHSEDPVIIKKILKLPTKEELMFNSTPFSLTEIILNETTEGNLQLEIEFECTIGYNSKGCFISSNNTLQVLSTHFEPIYARNAFPCLDEPKYKAEYLISIRVDGDWNVISNMPIDNIDENTKIVKFVKTPKMSTYLVHWTICKHEVSTYRHGEILISLYSPIAGTAREYLPIVRKMIEFYEEQFEYKYMLPKLDLISINSNFYTDMQTQAMENWGAITYLASSLEKSDMHTFQGKYRNLRILAHEISHMWFGNLVTLDWWDEVWLNEGFARFLEFACLDKIKPEFHMKKRFVTDVHCAILNFDCPVSATHSLKLPGFLTPWRLGSYFDGISYFKGASILRMLQCLIGKKQFLKALQFYLSTFAYKTVTGHDFFQTLSSFTSYPIESIMEKWLNQSSYPLVIVKNLEPGKFHITQRGYDRYCQDIWHIPIKYLTQAGEIKTYILSEKQGILEESGDWIKLNYKTTGYYRVIYDNYQPLLKIIHKLKFSDRYGLLNDSISHYNSGLVPFTHILQLTQSLIPEYDYLIINPLLSFLRLYLQNPKISALLSTLIGQLLKPIWEKYAFSVLDAKNYDVYALREIAYVYYTEYCRDNFIAVELNQLDCPEEICAKFFYYCVSKGKIKEDIFDLACVNVKFAIYVLENSCDVELLRFVLRFYRFSLEFDSFGYEVVDFMNGRRSFYNADELLKAIFMEHIEYMKDHQYTQLLHKYASILSQYGNFEEHTLNALNEDYPSALISSTISFYPFISCCQKRVRILDNSEKLLQEILTFTRINFL</sequence>
<dbReference type="GO" id="GO:0006508">
    <property type="term" value="P:proteolysis"/>
    <property type="evidence" value="ECO:0007669"/>
    <property type="project" value="UniProtKB-KW"/>
</dbReference>
<dbReference type="Gene3D" id="2.60.40.1910">
    <property type="match status" value="1"/>
</dbReference>
<proteinExistence type="inferred from homology"/>
<feature type="domain" description="Aminopeptidase N-like N-terminal" evidence="14">
    <location>
        <begin position="4"/>
        <end position="160"/>
    </location>
</feature>
<dbReference type="GO" id="GO:0043171">
    <property type="term" value="P:peptide catabolic process"/>
    <property type="evidence" value="ECO:0007669"/>
    <property type="project" value="TreeGrafter"/>
</dbReference>
<evidence type="ECO:0000256" key="10">
    <source>
        <dbReference type="PIRSR" id="PIRSR634016-4"/>
    </source>
</evidence>
<protein>
    <recommendedName>
        <fullName evidence="11">Aminopeptidase</fullName>
        <ecNumber evidence="11">3.4.11.-</ecNumber>
    </recommendedName>
</protein>
<dbReference type="InterPro" id="IPR001930">
    <property type="entry name" value="Peptidase_M1"/>
</dbReference>
<evidence type="ECO:0000256" key="11">
    <source>
        <dbReference type="RuleBase" id="RU364040"/>
    </source>
</evidence>
<comment type="cofactor">
    <cofactor evidence="9 11">
        <name>Zn(2+)</name>
        <dbReference type="ChEBI" id="CHEBI:29105"/>
    </cofactor>
    <text evidence="9 11">Binds 1 zinc ion per subunit.</text>
</comment>
<evidence type="ECO:0000259" key="14">
    <source>
        <dbReference type="Pfam" id="PF17900"/>
    </source>
</evidence>
<dbReference type="EC" id="3.4.11.-" evidence="11"/>
<dbReference type="InterPro" id="IPR045357">
    <property type="entry name" value="Aminopeptidase_N-like_N"/>
</dbReference>
<dbReference type="GO" id="GO:0008270">
    <property type="term" value="F:zinc ion binding"/>
    <property type="evidence" value="ECO:0007669"/>
    <property type="project" value="UniProtKB-UniRule"/>
</dbReference>
<evidence type="ECO:0000256" key="2">
    <source>
        <dbReference type="ARBA" id="ARBA00022438"/>
    </source>
</evidence>
<dbReference type="OrthoDB" id="425255at2759"/>
<dbReference type="EMBL" id="MPUH01001193">
    <property type="protein sequence ID" value="OMJ69481.1"/>
    <property type="molecule type" value="Genomic_DNA"/>
</dbReference>
<dbReference type="Gene3D" id="1.25.50.20">
    <property type="match status" value="1"/>
</dbReference>
<feature type="site" description="Transition state stabilizer" evidence="10">
    <location>
        <position position="356"/>
    </location>
</feature>
<evidence type="ECO:0000259" key="13">
    <source>
        <dbReference type="Pfam" id="PF11838"/>
    </source>
</evidence>
<keyword evidence="5 11" id="KW-0378">Hydrolase</keyword>
<dbReference type="CDD" id="cd09601">
    <property type="entry name" value="M1_APN-Q_like"/>
    <property type="match status" value="1"/>
</dbReference>
<dbReference type="Pfam" id="PF01433">
    <property type="entry name" value="Peptidase_M1"/>
    <property type="match status" value="1"/>
</dbReference>
<dbReference type="GO" id="GO:0005615">
    <property type="term" value="C:extracellular space"/>
    <property type="evidence" value="ECO:0007669"/>
    <property type="project" value="TreeGrafter"/>
</dbReference>
<evidence type="ECO:0000256" key="6">
    <source>
        <dbReference type="ARBA" id="ARBA00022833"/>
    </source>
</evidence>
<keyword evidence="2 11" id="KW-0031">Aminopeptidase</keyword>
<evidence type="ECO:0000256" key="3">
    <source>
        <dbReference type="ARBA" id="ARBA00022670"/>
    </source>
</evidence>
<keyword evidence="6 9" id="KW-0862">Zinc</keyword>
<evidence type="ECO:0000256" key="5">
    <source>
        <dbReference type="ARBA" id="ARBA00022801"/>
    </source>
</evidence>
<evidence type="ECO:0000259" key="12">
    <source>
        <dbReference type="Pfam" id="PF01433"/>
    </source>
</evidence>
<keyword evidence="7 11" id="KW-0482">Metalloprotease</keyword>
<organism evidence="15 16">
    <name type="scientific">Stentor coeruleus</name>
    <dbReference type="NCBI Taxonomy" id="5963"/>
    <lineage>
        <taxon>Eukaryota</taxon>
        <taxon>Sar</taxon>
        <taxon>Alveolata</taxon>
        <taxon>Ciliophora</taxon>
        <taxon>Postciliodesmatophora</taxon>
        <taxon>Heterotrichea</taxon>
        <taxon>Heterotrichida</taxon>
        <taxon>Stentoridae</taxon>
        <taxon>Stentor</taxon>
    </lineage>
</organism>
<feature type="domain" description="Peptidase M1 membrane alanine aminopeptidase" evidence="12">
    <location>
        <begin position="196"/>
        <end position="415"/>
    </location>
</feature>
<feature type="binding site" evidence="9">
    <location>
        <position position="291"/>
    </location>
    <ligand>
        <name>Zn(2+)</name>
        <dbReference type="ChEBI" id="CHEBI:29105"/>
        <note>catalytic</note>
    </ligand>
</feature>
<dbReference type="Proteomes" id="UP000187209">
    <property type="component" value="Unassembled WGS sequence"/>
</dbReference>
<name>A0A1R2AY78_9CILI</name>
<feature type="domain" description="ERAP1-like C-terminal" evidence="13">
    <location>
        <begin position="480"/>
        <end position="602"/>
    </location>
</feature>
<evidence type="ECO:0000256" key="9">
    <source>
        <dbReference type="PIRSR" id="PIRSR634016-3"/>
    </source>
</evidence>
<accession>A0A1R2AY78</accession>
<reference evidence="15 16" key="1">
    <citation type="submission" date="2016-11" db="EMBL/GenBank/DDBJ databases">
        <title>The macronuclear genome of Stentor coeruleus: a giant cell with tiny introns.</title>
        <authorList>
            <person name="Slabodnick M."/>
            <person name="Ruby J.G."/>
            <person name="Reiff S.B."/>
            <person name="Swart E.C."/>
            <person name="Gosai S."/>
            <person name="Prabakaran S."/>
            <person name="Witkowska E."/>
            <person name="Larue G.E."/>
            <person name="Fisher S."/>
            <person name="Freeman R.M."/>
            <person name="Gunawardena J."/>
            <person name="Chu W."/>
            <person name="Stover N.A."/>
            <person name="Gregory B.D."/>
            <person name="Nowacki M."/>
            <person name="Derisi J."/>
            <person name="Roy S.W."/>
            <person name="Marshall W.F."/>
            <person name="Sood P."/>
        </authorList>
    </citation>
    <scope>NUCLEOTIDE SEQUENCE [LARGE SCALE GENOMIC DNA]</scope>
    <source>
        <strain evidence="15">WM001</strain>
    </source>
</reference>
<dbReference type="Pfam" id="PF11838">
    <property type="entry name" value="ERAP1_C"/>
    <property type="match status" value="1"/>
</dbReference>
<feature type="binding site" evidence="9">
    <location>
        <position position="268"/>
    </location>
    <ligand>
        <name>Zn(2+)</name>
        <dbReference type="ChEBI" id="CHEBI:29105"/>
        <note>catalytic</note>
    </ligand>
</feature>
<dbReference type="InterPro" id="IPR034016">
    <property type="entry name" value="M1_APN-typ"/>
</dbReference>
<dbReference type="InterPro" id="IPR042097">
    <property type="entry name" value="Aminopeptidase_N-like_N_sf"/>
</dbReference>
<dbReference type="PANTHER" id="PTHR11533">
    <property type="entry name" value="PROTEASE M1 ZINC METALLOPROTEASE"/>
    <property type="match status" value="1"/>
</dbReference>
<dbReference type="GO" id="GO:0042277">
    <property type="term" value="F:peptide binding"/>
    <property type="evidence" value="ECO:0007669"/>
    <property type="project" value="TreeGrafter"/>
</dbReference>
<keyword evidence="4 9" id="KW-0479">Metal-binding</keyword>
<dbReference type="InterPro" id="IPR050344">
    <property type="entry name" value="Peptidase_M1_aminopeptidases"/>
</dbReference>
<keyword evidence="3 11" id="KW-0645">Protease</keyword>